<dbReference type="RefSeq" id="WP_023792876.1">
    <property type="nucleotide sequence ID" value="NC_023003.1"/>
</dbReference>
<keyword evidence="1" id="KW-1133">Transmembrane helix</keyword>
<dbReference type="EMBL" id="HG793133">
    <property type="protein sequence ID" value="CDK30950.1"/>
    <property type="molecule type" value="Genomic_DNA"/>
</dbReference>
<feature type="transmembrane region" description="Helical" evidence="1">
    <location>
        <begin position="116"/>
        <end position="135"/>
    </location>
</feature>
<gene>
    <name evidence="2" type="ORF">BABL1_gene_84</name>
</gene>
<keyword evidence="1" id="KW-0472">Membrane</keyword>
<keyword evidence="3" id="KW-1185">Reference proteome</keyword>
<dbReference type="Proteomes" id="UP000018769">
    <property type="component" value="Chromosome I"/>
</dbReference>
<keyword evidence="1" id="KW-0812">Transmembrane</keyword>
<reference evidence="2 3" key="1">
    <citation type="journal article" date="2015" name="Biol. Direct">
        <title>Babela massiliensis, a representative of a widespread bacterial phylum with unusual adaptations to parasitism in amoebae.</title>
        <authorList>
            <person name="Pagnier I."/>
            <person name="Yutin N."/>
            <person name="Croce O."/>
            <person name="Makarova K.S."/>
            <person name="Wolf Y.I."/>
            <person name="Benamar S."/>
            <person name="Raoult D."/>
            <person name="Koonin E.V."/>
            <person name="La Scola B."/>
        </authorList>
    </citation>
    <scope>NUCLEOTIDE SEQUENCE [LARGE SCALE GENOMIC DNA]</scope>
    <source>
        <strain evidence="3">BABL1</strain>
    </source>
</reference>
<evidence type="ECO:0000313" key="3">
    <source>
        <dbReference type="Proteomes" id="UP000018769"/>
    </source>
</evidence>
<sequence>MKKYYLTIITLILASNYKYLSINSYNEYKLTDTIKHSRPNDLIKILNKIKLTKEERKQYRTLASHVINHRQNKMYINQLKPKAPPIISAPIFLIAGYMILMKSQDITDLISNRGPIKYLISIIGSLSIVGGLYNLKKIPYYRTHKQKYQDSIKVLSML</sequence>
<evidence type="ECO:0000313" key="2">
    <source>
        <dbReference type="EMBL" id="CDK30950.1"/>
    </source>
</evidence>
<dbReference type="AlphaFoldDB" id="V6DHB3"/>
<name>V6DHB3_9BACT</name>
<protein>
    <submittedName>
        <fullName evidence="2">Uncharacterized protein</fullName>
    </submittedName>
</protein>
<organism evidence="2 3">
    <name type="scientific">Candidatus Babela massiliensis</name>
    <dbReference type="NCBI Taxonomy" id="673862"/>
    <lineage>
        <taxon>Bacteria</taxon>
        <taxon>Candidatus Babelota</taxon>
        <taxon>Candidatus Babeliae</taxon>
        <taxon>Candidatus Babeliales</taxon>
        <taxon>Candidatus Babeliaceae</taxon>
        <taxon>Candidatus Babela</taxon>
    </lineage>
</organism>
<dbReference type="HOGENOM" id="CLU_127529_0_0_7"/>
<evidence type="ECO:0000256" key="1">
    <source>
        <dbReference type="SAM" id="Phobius"/>
    </source>
</evidence>
<feature type="transmembrane region" description="Helical" evidence="1">
    <location>
        <begin position="83"/>
        <end position="101"/>
    </location>
</feature>
<dbReference type="KEGG" id="dpb:BABL1_gene_84"/>
<dbReference type="STRING" id="673862.BABL1_gene_84"/>
<proteinExistence type="predicted"/>
<accession>V6DHB3</accession>